<proteinExistence type="predicted"/>
<name>A0A948RYG0_UNCEI</name>
<dbReference type="PANTHER" id="PTHR43566">
    <property type="entry name" value="CONSERVED PROTEIN"/>
    <property type="match status" value="1"/>
</dbReference>
<keyword evidence="3" id="KW-0067">ATP-binding</keyword>
<comment type="caution">
    <text evidence="3">The sequence shown here is derived from an EMBL/GenBank/DDBJ whole genome shotgun (WGS) entry which is preliminary data.</text>
</comment>
<dbReference type="PANTHER" id="PTHR43566:SF2">
    <property type="entry name" value="DUF4143 DOMAIN-CONTAINING PROTEIN"/>
    <property type="match status" value="1"/>
</dbReference>
<evidence type="ECO:0000313" key="3">
    <source>
        <dbReference type="EMBL" id="MBU2691903.1"/>
    </source>
</evidence>
<reference evidence="3" key="1">
    <citation type="submission" date="2021-05" db="EMBL/GenBank/DDBJ databases">
        <title>Energy efficiency and biological interactions define the core microbiome of deep oligotrophic groundwater.</title>
        <authorList>
            <person name="Mehrshad M."/>
            <person name="Lopez-Fernandez M."/>
            <person name="Bell E."/>
            <person name="Bernier-Latmani R."/>
            <person name="Bertilsson S."/>
            <person name="Dopson M."/>
        </authorList>
    </citation>
    <scope>NUCLEOTIDE SEQUENCE</scope>
    <source>
        <strain evidence="3">Modern_marine.mb.64</strain>
    </source>
</reference>
<evidence type="ECO:0000259" key="1">
    <source>
        <dbReference type="Pfam" id="PF13173"/>
    </source>
</evidence>
<dbReference type="AlphaFoldDB" id="A0A948RYG0"/>
<dbReference type="InterPro" id="IPR027417">
    <property type="entry name" value="P-loop_NTPase"/>
</dbReference>
<protein>
    <submittedName>
        <fullName evidence="3">ATP-binding protein</fullName>
    </submittedName>
</protein>
<dbReference type="InterPro" id="IPR025420">
    <property type="entry name" value="DUF4143"/>
</dbReference>
<dbReference type="SUPFAM" id="SSF52540">
    <property type="entry name" value="P-loop containing nucleoside triphosphate hydrolases"/>
    <property type="match status" value="1"/>
</dbReference>
<dbReference type="CDD" id="cd00009">
    <property type="entry name" value="AAA"/>
    <property type="match status" value="1"/>
</dbReference>
<accession>A0A948RYG0</accession>
<dbReference type="InterPro" id="IPR041682">
    <property type="entry name" value="AAA_14"/>
</dbReference>
<evidence type="ECO:0000259" key="2">
    <source>
        <dbReference type="Pfam" id="PF13635"/>
    </source>
</evidence>
<dbReference type="Pfam" id="PF13173">
    <property type="entry name" value="AAA_14"/>
    <property type="match status" value="1"/>
</dbReference>
<evidence type="ECO:0000313" key="4">
    <source>
        <dbReference type="Proteomes" id="UP000777784"/>
    </source>
</evidence>
<sequence>MITRTLETQLRRMARKFPVVTITGPRQSGKTTLCREVFPEKPYVSLEAPDMQDYAREDPRGFLAERRKGAVLDEIHRVPELLSYLQSMVDERPIRGSFILTGSANFALLQSLGQSLAGRTALLELLPLGLDEVERFPKSPQDLYELLLRGSYPAVYDRRLDTQEWYPSYVSTYLERDVRSVLNVGNLIAFRTFLRLCAGRAGQLVNLSSLGADAGVTHGTARSWLSVLEAGYVIWRLPPFHANVSKRLIKTPKLHFLDSGLVCHLLGIQTPRQLRDHPLRGAIFETWAVSEIVKSRVHRGLQPHLSFFRDRKGLEVDLLVELARTILAVETKSGATMAADFFDGIEAFASWVASSSLRRAVRSFVVYGGTALQKRSRGMAVPWSAVHRQKWWDSSK</sequence>
<dbReference type="EMBL" id="JAHJDP010000077">
    <property type="protein sequence ID" value="MBU2691903.1"/>
    <property type="molecule type" value="Genomic_DNA"/>
</dbReference>
<dbReference type="Gene3D" id="3.40.50.300">
    <property type="entry name" value="P-loop containing nucleotide triphosphate hydrolases"/>
    <property type="match status" value="1"/>
</dbReference>
<gene>
    <name evidence="3" type="ORF">KJ970_13365</name>
</gene>
<feature type="domain" description="DUF4143" evidence="2">
    <location>
        <begin position="175"/>
        <end position="334"/>
    </location>
</feature>
<dbReference type="Proteomes" id="UP000777784">
    <property type="component" value="Unassembled WGS sequence"/>
</dbReference>
<organism evidence="3 4">
    <name type="scientific">Eiseniibacteriota bacterium</name>
    <dbReference type="NCBI Taxonomy" id="2212470"/>
    <lineage>
        <taxon>Bacteria</taxon>
        <taxon>Candidatus Eiseniibacteriota</taxon>
    </lineage>
</organism>
<dbReference type="GO" id="GO:0005524">
    <property type="term" value="F:ATP binding"/>
    <property type="evidence" value="ECO:0007669"/>
    <property type="project" value="UniProtKB-KW"/>
</dbReference>
<keyword evidence="3" id="KW-0547">Nucleotide-binding</keyword>
<feature type="domain" description="AAA" evidence="1">
    <location>
        <begin position="17"/>
        <end position="133"/>
    </location>
</feature>
<dbReference type="Pfam" id="PF13635">
    <property type="entry name" value="DUF4143"/>
    <property type="match status" value="1"/>
</dbReference>